<organism evidence="2 3">
    <name type="scientific">Phytophthora megakarya</name>
    <dbReference type="NCBI Taxonomy" id="4795"/>
    <lineage>
        <taxon>Eukaryota</taxon>
        <taxon>Sar</taxon>
        <taxon>Stramenopiles</taxon>
        <taxon>Oomycota</taxon>
        <taxon>Peronosporomycetes</taxon>
        <taxon>Peronosporales</taxon>
        <taxon>Peronosporaceae</taxon>
        <taxon>Phytophthora</taxon>
    </lineage>
</organism>
<gene>
    <name evidence="2" type="ORF">PHMEG_00030925</name>
</gene>
<name>A0A225UXT6_9STRA</name>
<sequence>MKQQQKSSRRKTVYIDAATCGDMTRMMNHSCNAAGRFVELRNHANVVVVVVANRNNKEGEKVTVDFVDLWFDCHCGESNYRG</sequence>
<evidence type="ECO:0000259" key="1">
    <source>
        <dbReference type="Pfam" id="PF00856"/>
    </source>
</evidence>
<evidence type="ECO:0000313" key="3">
    <source>
        <dbReference type="Proteomes" id="UP000198211"/>
    </source>
</evidence>
<accession>A0A225UXT6</accession>
<dbReference type="AlphaFoldDB" id="A0A225UXT6"/>
<dbReference type="EMBL" id="NBNE01009518">
    <property type="protein sequence ID" value="OWY98335.1"/>
    <property type="molecule type" value="Genomic_DNA"/>
</dbReference>
<keyword evidence="3" id="KW-1185">Reference proteome</keyword>
<dbReference type="Proteomes" id="UP000198211">
    <property type="component" value="Unassembled WGS sequence"/>
</dbReference>
<feature type="domain" description="SET" evidence="1">
    <location>
        <begin position="11"/>
        <end position="66"/>
    </location>
</feature>
<reference evidence="3" key="1">
    <citation type="submission" date="2017-03" db="EMBL/GenBank/DDBJ databases">
        <title>Phytopthora megakarya and P. palmivora, two closely related causual agents of cacao black pod achieved similar genome size and gene model numbers by different mechanisms.</title>
        <authorList>
            <person name="Ali S."/>
            <person name="Shao J."/>
            <person name="Larry D.J."/>
            <person name="Kronmiller B."/>
            <person name="Shen D."/>
            <person name="Strem M.D."/>
            <person name="Melnick R.L."/>
            <person name="Guiltinan M.J."/>
            <person name="Tyler B.M."/>
            <person name="Meinhardt L.W."/>
            <person name="Bailey B.A."/>
        </authorList>
    </citation>
    <scope>NUCLEOTIDE SEQUENCE [LARGE SCALE GENOMIC DNA]</scope>
    <source>
        <strain evidence="3">zdho120</strain>
    </source>
</reference>
<dbReference type="SUPFAM" id="SSF82199">
    <property type="entry name" value="SET domain"/>
    <property type="match status" value="1"/>
</dbReference>
<dbReference type="Gene3D" id="2.170.270.10">
    <property type="entry name" value="SET domain"/>
    <property type="match status" value="1"/>
</dbReference>
<dbReference type="InterPro" id="IPR001214">
    <property type="entry name" value="SET_dom"/>
</dbReference>
<dbReference type="OrthoDB" id="122383at2759"/>
<protein>
    <recommendedName>
        <fullName evidence="1">SET domain-containing protein</fullName>
    </recommendedName>
</protein>
<dbReference type="Pfam" id="PF00856">
    <property type="entry name" value="SET"/>
    <property type="match status" value="1"/>
</dbReference>
<dbReference type="InterPro" id="IPR046341">
    <property type="entry name" value="SET_dom_sf"/>
</dbReference>
<proteinExistence type="predicted"/>
<evidence type="ECO:0000313" key="2">
    <source>
        <dbReference type="EMBL" id="OWY98335.1"/>
    </source>
</evidence>
<comment type="caution">
    <text evidence="2">The sequence shown here is derived from an EMBL/GenBank/DDBJ whole genome shotgun (WGS) entry which is preliminary data.</text>
</comment>